<organism evidence="6 7">
    <name type="scientific">Bifidobacterium thermophilum</name>
    <dbReference type="NCBI Taxonomy" id="33905"/>
    <lineage>
        <taxon>Bacteria</taxon>
        <taxon>Bacillati</taxon>
        <taxon>Actinomycetota</taxon>
        <taxon>Actinomycetes</taxon>
        <taxon>Bifidobacteriales</taxon>
        <taxon>Bifidobacteriaceae</taxon>
        <taxon>Bifidobacterium</taxon>
    </lineage>
</organism>
<gene>
    <name evidence="6" type="ORF">HF844_01575</name>
</gene>
<name>A0A7X9NQP5_9BIFI</name>
<evidence type="ECO:0000256" key="4">
    <source>
        <dbReference type="SAM" id="MobiDB-lite"/>
    </source>
</evidence>
<comment type="caution">
    <text evidence="6">The sequence shown here is derived from an EMBL/GenBank/DDBJ whole genome shotgun (WGS) entry which is preliminary data.</text>
</comment>
<reference evidence="6 7" key="1">
    <citation type="submission" date="2020-04" db="EMBL/GenBank/DDBJ databases">
        <authorList>
            <person name="Hitch T.C.A."/>
            <person name="Wylensek D."/>
            <person name="Clavel T."/>
        </authorList>
    </citation>
    <scope>NUCLEOTIDE SEQUENCE [LARGE SCALE GENOMIC DNA]</scope>
    <source>
        <strain evidence="6 7">BSM-130-P53-3C</strain>
    </source>
</reference>
<dbReference type="InterPro" id="IPR017871">
    <property type="entry name" value="ABC_transporter-like_CS"/>
</dbReference>
<dbReference type="PROSITE" id="PS00211">
    <property type="entry name" value="ABC_TRANSPORTER_1"/>
    <property type="match status" value="1"/>
</dbReference>
<feature type="compositionally biased region" description="Basic and acidic residues" evidence="4">
    <location>
        <begin position="280"/>
        <end position="290"/>
    </location>
</feature>
<dbReference type="GO" id="GO:0005886">
    <property type="term" value="C:plasma membrane"/>
    <property type="evidence" value="ECO:0007669"/>
    <property type="project" value="TreeGrafter"/>
</dbReference>
<dbReference type="SMART" id="SM00382">
    <property type="entry name" value="AAA"/>
    <property type="match status" value="1"/>
</dbReference>
<dbReference type="GO" id="GO:0022857">
    <property type="term" value="F:transmembrane transporter activity"/>
    <property type="evidence" value="ECO:0007669"/>
    <property type="project" value="TreeGrafter"/>
</dbReference>
<evidence type="ECO:0000259" key="5">
    <source>
        <dbReference type="PROSITE" id="PS50893"/>
    </source>
</evidence>
<dbReference type="Proteomes" id="UP000588369">
    <property type="component" value="Unassembled WGS sequence"/>
</dbReference>
<dbReference type="EMBL" id="JABAGI010000001">
    <property type="protein sequence ID" value="NME61499.1"/>
    <property type="molecule type" value="Genomic_DNA"/>
</dbReference>
<dbReference type="InterPro" id="IPR003593">
    <property type="entry name" value="AAA+_ATPase"/>
</dbReference>
<dbReference type="InterPro" id="IPR015854">
    <property type="entry name" value="ABC_transpr_LolD-like"/>
</dbReference>
<dbReference type="InterPro" id="IPR003439">
    <property type="entry name" value="ABC_transporter-like_ATP-bd"/>
</dbReference>
<dbReference type="Pfam" id="PF00005">
    <property type="entry name" value="ABC_tran"/>
    <property type="match status" value="1"/>
</dbReference>
<evidence type="ECO:0000313" key="7">
    <source>
        <dbReference type="Proteomes" id="UP000588369"/>
    </source>
</evidence>
<keyword evidence="2" id="KW-0547">Nucleotide-binding</keyword>
<feature type="domain" description="ABC transporter" evidence="5">
    <location>
        <begin position="34"/>
        <end position="269"/>
    </location>
</feature>
<proteinExistence type="predicted"/>
<dbReference type="AlphaFoldDB" id="A0A7X9NQP5"/>
<evidence type="ECO:0000256" key="1">
    <source>
        <dbReference type="ARBA" id="ARBA00022448"/>
    </source>
</evidence>
<dbReference type="GO" id="GO:0098796">
    <property type="term" value="C:membrane protein complex"/>
    <property type="evidence" value="ECO:0007669"/>
    <property type="project" value="UniProtKB-ARBA"/>
</dbReference>
<dbReference type="PANTHER" id="PTHR24220">
    <property type="entry name" value="IMPORT ATP-BINDING PROTEIN"/>
    <property type="match status" value="1"/>
</dbReference>
<dbReference type="GO" id="GO:0005524">
    <property type="term" value="F:ATP binding"/>
    <property type="evidence" value="ECO:0007669"/>
    <property type="project" value="UniProtKB-KW"/>
</dbReference>
<dbReference type="RefSeq" id="WP_052364587.1">
    <property type="nucleotide sequence ID" value="NZ_JABAGI010000001.1"/>
</dbReference>
<dbReference type="FunFam" id="3.40.50.300:FF:000032">
    <property type="entry name" value="Export ABC transporter ATP-binding protein"/>
    <property type="match status" value="1"/>
</dbReference>
<accession>A0A7X9NQP5</accession>
<dbReference type="Gene3D" id="3.40.50.300">
    <property type="entry name" value="P-loop containing nucleotide triphosphate hydrolases"/>
    <property type="match status" value="1"/>
</dbReference>
<protein>
    <submittedName>
        <fullName evidence="6">ABC transporter ATP-binding protein</fullName>
    </submittedName>
</protein>
<keyword evidence="3 6" id="KW-0067">ATP-binding</keyword>
<dbReference type="InterPro" id="IPR017911">
    <property type="entry name" value="MacB-like_ATP-bd"/>
</dbReference>
<evidence type="ECO:0000256" key="3">
    <source>
        <dbReference type="ARBA" id="ARBA00022840"/>
    </source>
</evidence>
<evidence type="ECO:0000313" key="6">
    <source>
        <dbReference type="EMBL" id="NME61499.1"/>
    </source>
</evidence>
<feature type="region of interest" description="Disordered" evidence="4">
    <location>
        <begin position="265"/>
        <end position="290"/>
    </location>
</feature>
<dbReference type="SUPFAM" id="SSF52540">
    <property type="entry name" value="P-loop containing nucleoside triphosphate hydrolases"/>
    <property type="match status" value="1"/>
</dbReference>
<dbReference type="GO" id="GO:0016887">
    <property type="term" value="F:ATP hydrolysis activity"/>
    <property type="evidence" value="ECO:0007669"/>
    <property type="project" value="InterPro"/>
</dbReference>
<evidence type="ECO:0000256" key="2">
    <source>
        <dbReference type="ARBA" id="ARBA00022741"/>
    </source>
</evidence>
<dbReference type="PANTHER" id="PTHR24220:SF86">
    <property type="entry name" value="ABC TRANSPORTER ABCH.1"/>
    <property type="match status" value="1"/>
</dbReference>
<dbReference type="CDD" id="cd03255">
    <property type="entry name" value="ABC_MJ0796_LolCDE_FtsE"/>
    <property type="match status" value="1"/>
</dbReference>
<dbReference type="PROSITE" id="PS50893">
    <property type="entry name" value="ABC_TRANSPORTER_2"/>
    <property type="match status" value="1"/>
</dbReference>
<dbReference type="InterPro" id="IPR027417">
    <property type="entry name" value="P-loop_NTPase"/>
</dbReference>
<keyword evidence="1" id="KW-0813">Transport</keyword>
<sequence length="290" mass="30873">MNADNGIMNIGADTGAGDNIGSDTSTPRQAAPLIAMTGINQWFPPNTQALDNVTLSISAGQSVAITGPSGSGKSTLLAIMGLLATPESGSYLFDGVETTTASKRQLAALRRNSIGYVFQSFHLIEYLTVRENILNALAIKSVRGRQAASRARELLDQVGLGHRIDDYPTTLSGGECQRAAIARAIAVHPKLLLCDEPTGNLDSKNSAGIVTLLTQLLTPQSALVIVTHDPHIAQQCHRQITIIDGHAKEGGYYDNDGRNDNVVADADINPDTDDIASFDSDFHARDKEKP</sequence>